<name>A0A0F9IL56_9ZZZZ</name>
<dbReference type="EMBL" id="LAZR01018905">
    <property type="protein sequence ID" value="KKL94515.1"/>
    <property type="molecule type" value="Genomic_DNA"/>
</dbReference>
<reference evidence="1" key="1">
    <citation type="journal article" date="2015" name="Nature">
        <title>Complex archaea that bridge the gap between prokaryotes and eukaryotes.</title>
        <authorList>
            <person name="Spang A."/>
            <person name="Saw J.H."/>
            <person name="Jorgensen S.L."/>
            <person name="Zaremba-Niedzwiedzka K."/>
            <person name="Martijn J."/>
            <person name="Lind A.E."/>
            <person name="van Eijk R."/>
            <person name="Schleper C."/>
            <person name="Guy L."/>
            <person name="Ettema T.J."/>
        </authorList>
    </citation>
    <scope>NUCLEOTIDE SEQUENCE</scope>
</reference>
<accession>A0A0F9IL56</accession>
<organism evidence="1">
    <name type="scientific">marine sediment metagenome</name>
    <dbReference type="NCBI Taxonomy" id="412755"/>
    <lineage>
        <taxon>unclassified sequences</taxon>
        <taxon>metagenomes</taxon>
        <taxon>ecological metagenomes</taxon>
    </lineage>
</organism>
<proteinExistence type="predicted"/>
<sequence>MKHNYSFFSQSICIMGACGQCSGEGDTLYRAIKNFSIQIKCLHVSMEHLLNGRLDKGLSK</sequence>
<dbReference type="AlphaFoldDB" id="A0A0F9IL56"/>
<comment type="caution">
    <text evidence="1">The sequence shown here is derived from an EMBL/GenBank/DDBJ whole genome shotgun (WGS) entry which is preliminary data.</text>
</comment>
<evidence type="ECO:0000313" key="1">
    <source>
        <dbReference type="EMBL" id="KKL94515.1"/>
    </source>
</evidence>
<protein>
    <submittedName>
        <fullName evidence="1">Uncharacterized protein</fullName>
    </submittedName>
</protein>
<gene>
    <name evidence="1" type="ORF">LCGC14_1863880</name>
</gene>
<dbReference type="PROSITE" id="PS51257">
    <property type="entry name" value="PROKAR_LIPOPROTEIN"/>
    <property type="match status" value="1"/>
</dbReference>